<protein>
    <submittedName>
        <fullName evidence="1">Uncharacterized protein</fullName>
    </submittedName>
</protein>
<evidence type="ECO:0000313" key="1">
    <source>
        <dbReference type="EMBL" id="ETN06421.1"/>
    </source>
</evidence>
<accession>W2Q0L6</accession>
<organism evidence="1 2">
    <name type="scientific">Phytophthora nicotianae (strain INRA-310)</name>
    <name type="common">Phytophthora parasitica</name>
    <dbReference type="NCBI Taxonomy" id="761204"/>
    <lineage>
        <taxon>Eukaryota</taxon>
        <taxon>Sar</taxon>
        <taxon>Stramenopiles</taxon>
        <taxon>Oomycota</taxon>
        <taxon>Peronosporomycetes</taxon>
        <taxon>Peronosporales</taxon>
        <taxon>Peronosporaceae</taxon>
        <taxon>Phytophthora</taxon>
    </lineage>
</organism>
<dbReference type="VEuPathDB" id="FungiDB:PPTG_13753"/>
<reference evidence="1 2" key="2">
    <citation type="submission" date="2013-11" db="EMBL/GenBank/DDBJ databases">
        <title>The Genome Sequence of Phytophthora parasitica INRA-310.</title>
        <authorList>
            <consortium name="The Broad Institute Genomics Platform"/>
            <person name="Russ C."/>
            <person name="Tyler B."/>
            <person name="Panabieres F."/>
            <person name="Shan W."/>
            <person name="Tripathy S."/>
            <person name="Grunwald N."/>
            <person name="Machado M."/>
            <person name="Johnson C.S."/>
            <person name="Arredondo F."/>
            <person name="Hong C."/>
            <person name="Coffey M."/>
            <person name="Young S.K."/>
            <person name="Zeng Q."/>
            <person name="Gargeya S."/>
            <person name="Fitzgerald M."/>
            <person name="Abouelleil A."/>
            <person name="Alvarado L."/>
            <person name="Chapman S.B."/>
            <person name="Gainer-Dewar J."/>
            <person name="Goldberg J."/>
            <person name="Griggs A."/>
            <person name="Gujja S."/>
            <person name="Hansen M."/>
            <person name="Howarth C."/>
            <person name="Imamovic A."/>
            <person name="Ireland A."/>
            <person name="Larimer J."/>
            <person name="McCowan C."/>
            <person name="Murphy C."/>
            <person name="Pearson M."/>
            <person name="Poon T.W."/>
            <person name="Priest M."/>
            <person name="Roberts A."/>
            <person name="Saif S."/>
            <person name="Shea T."/>
            <person name="Sykes S."/>
            <person name="Wortman J."/>
            <person name="Nusbaum C."/>
            <person name="Birren B."/>
        </authorList>
    </citation>
    <scope>NUCLEOTIDE SEQUENCE [LARGE SCALE GENOMIC DNA]</scope>
    <source>
        <strain evidence="1 2">INRA-310</strain>
    </source>
</reference>
<name>W2Q0L6_PHYN3</name>
<dbReference type="EMBL" id="KI669596">
    <property type="protein sequence ID" value="ETN06421.1"/>
    <property type="molecule type" value="Genomic_DNA"/>
</dbReference>
<dbReference type="GeneID" id="20183086"/>
<evidence type="ECO:0000313" key="2">
    <source>
        <dbReference type="Proteomes" id="UP000018817"/>
    </source>
</evidence>
<dbReference type="AlphaFoldDB" id="W2Q0L6"/>
<gene>
    <name evidence="1" type="ORF">PPTG_13753</name>
</gene>
<sequence length="35" mass="4223">MEKKLLRLVSFVRQDASFVMCTTRWRHKILTELSV</sequence>
<dbReference type="Proteomes" id="UP000018817">
    <property type="component" value="Unassembled WGS sequence"/>
</dbReference>
<proteinExistence type="predicted"/>
<dbReference type="RefSeq" id="XP_008908390.1">
    <property type="nucleotide sequence ID" value="XM_008910142.1"/>
</dbReference>
<reference evidence="2" key="1">
    <citation type="submission" date="2011-12" db="EMBL/GenBank/DDBJ databases">
        <authorList>
            <consortium name="The Broad Institute Genome Sequencing Platform"/>
            <person name="Russ C."/>
            <person name="Tyler B."/>
            <person name="Panabieres F."/>
            <person name="Shan W."/>
            <person name="Tripathy S."/>
            <person name="Grunwald N."/>
            <person name="Machado M."/>
            <person name="Young S.K."/>
            <person name="Zeng Q."/>
            <person name="Gargeya S."/>
            <person name="Fitzgerald M."/>
            <person name="Haas B."/>
            <person name="Abouelleil A."/>
            <person name="Alvarado L."/>
            <person name="Arachchi H.M."/>
            <person name="Berlin A."/>
            <person name="Chapman S.B."/>
            <person name="Gearin G."/>
            <person name="Goldberg J."/>
            <person name="Griggs A."/>
            <person name="Gujja S."/>
            <person name="Hansen M."/>
            <person name="Heiman D."/>
            <person name="Howarth C."/>
            <person name="Larimer J."/>
            <person name="Lui A."/>
            <person name="MacDonald P.J.P."/>
            <person name="McCowen C."/>
            <person name="Montmayeur A."/>
            <person name="Murphy C."/>
            <person name="Neiman D."/>
            <person name="Pearson M."/>
            <person name="Priest M."/>
            <person name="Roberts A."/>
            <person name="Saif S."/>
            <person name="Shea T."/>
            <person name="Sisk P."/>
            <person name="Stolte C."/>
            <person name="Sykes S."/>
            <person name="Wortman J."/>
            <person name="Nusbaum C."/>
            <person name="Birren B."/>
        </authorList>
    </citation>
    <scope>NUCLEOTIDE SEQUENCE [LARGE SCALE GENOMIC DNA]</scope>
    <source>
        <strain evidence="2">INRA-310</strain>
    </source>
</reference>